<dbReference type="SUPFAM" id="SSF109604">
    <property type="entry name" value="HD-domain/PDEase-like"/>
    <property type="match status" value="1"/>
</dbReference>
<sequence>MKKHSESSIDLPAEELLKIIFEFASKLAHENDLDQVHLLMAEMGKSLTLADRCTLWLADPSEGKLWTKIAHGIDRIEIPIDSGLVGAAYHSGESISIEDAYTDKRFNPAVDLKTGYRTYSILCIPIRNAEQNIVGVYQAVNKQSSPSCFTEKDKTYLSLAATYTGQSMEKAILYSELIESQKEMILTMGNIGESRSRETGQHVKRVAAYSYLIAKGIGLSEEESRLIELASPMHDIGKVATPDAILNKPGKLTDIEFKMMKEHAQTGYNIFKKSKRKILQAAALIARDHHEKWDGSGYPAGRSGEDIHLYGRIVAIADVFDALGSERPYKSAWPTDRILELIRSEKGKHFDPELVDAFFHNLPAIQDVKEQYADQI</sequence>
<dbReference type="InterPro" id="IPR037522">
    <property type="entry name" value="HD_GYP_dom"/>
</dbReference>
<dbReference type="PANTHER" id="PTHR45228">
    <property type="entry name" value="CYCLIC DI-GMP PHOSPHODIESTERASE TM_0186-RELATED"/>
    <property type="match status" value="1"/>
</dbReference>
<dbReference type="AlphaFoldDB" id="A0A0B5AN52"/>
<dbReference type="InterPro" id="IPR006674">
    <property type="entry name" value="HD_domain"/>
</dbReference>
<dbReference type="Pfam" id="PF13487">
    <property type="entry name" value="HD_5"/>
    <property type="match status" value="1"/>
</dbReference>
<gene>
    <name evidence="3" type="ORF">JMA_06460</name>
</gene>
<evidence type="ECO:0000259" key="1">
    <source>
        <dbReference type="PROSITE" id="PS51831"/>
    </source>
</evidence>
<dbReference type="Gene3D" id="1.10.3210.10">
    <property type="entry name" value="Hypothetical protein af1432"/>
    <property type="match status" value="1"/>
</dbReference>
<keyword evidence="4" id="KW-1185">Reference proteome</keyword>
<dbReference type="PROSITE" id="PS51831">
    <property type="entry name" value="HD"/>
    <property type="match status" value="1"/>
</dbReference>
<dbReference type="PROSITE" id="PS51832">
    <property type="entry name" value="HD_GYP"/>
    <property type="match status" value="1"/>
</dbReference>
<dbReference type="PANTHER" id="PTHR45228:SF9">
    <property type="entry name" value="3'3'-CGAMP-SPECIFIC PHOSPHODIESTERASE 2"/>
    <property type="match status" value="1"/>
</dbReference>
<dbReference type="InterPro" id="IPR003018">
    <property type="entry name" value="GAF"/>
</dbReference>
<proteinExistence type="predicted"/>
<protein>
    <submittedName>
        <fullName evidence="3">Uncharacterized protein</fullName>
    </submittedName>
</protein>
<dbReference type="EMBL" id="CP009416">
    <property type="protein sequence ID" value="AJD89963.1"/>
    <property type="molecule type" value="Genomic_DNA"/>
</dbReference>
<dbReference type="InterPro" id="IPR029016">
    <property type="entry name" value="GAF-like_dom_sf"/>
</dbReference>
<dbReference type="Proteomes" id="UP000031449">
    <property type="component" value="Chromosome"/>
</dbReference>
<accession>A0A0B5AN52</accession>
<dbReference type="HOGENOM" id="CLU_000445_92_13_9"/>
<dbReference type="Pfam" id="PF01590">
    <property type="entry name" value="GAF"/>
    <property type="match status" value="1"/>
</dbReference>
<dbReference type="SMART" id="SM00471">
    <property type="entry name" value="HDc"/>
    <property type="match status" value="1"/>
</dbReference>
<evidence type="ECO:0000313" key="3">
    <source>
        <dbReference type="EMBL" id="AJD89963.1"/>
    </source>
</evidence>
<dbReference type="CDD" id="cd00077">
    <property type="entry name" value="HDc"/>
    <property type="match status" value="1"/>
</dbReference>
<dbReference type="KEGG" id="jeo:JMA_06460"/>
<evidence type="ECO:0000313" key="4">
    <source>
        <dbReference type="Proteomes" id="UP000031449"/>
    </source>
</evidence>
<evidence type="ECO:0000259" key="2">
    <source>
        <dbReference type="PROSITE" id="PS51832"/>
    </source>
</evidence>
<name>A0A0B5AN52_9BACL</name>
<dbReference type="SMART" id="SM00065">
    <property type="entry name" value="GAF"/>
    <property type="match status" value="1"/>
</dbReference>
<dbReference type="SUPFAM" id="SSF55781">
    <property type="entry name" value="GAF domain-like"/>
    <property type="match status" value="1"/>
</dbReference>
<dbReference type="Gene3D" id="3.30.450.40">
    <property type="match status" value="1"/>
</dbReference>
<feature type="domain" description="HD-GYP" evidence="2">
    <location>
        <begin position="177"/>
        <end position="374"/>
    </location>
</feature>
<organism evidence="3 4">
    <name type="scientific">Jeotgalibacillus malaysiensis</name>
    <dbReference type="NCBI Taxonomy" id="1508404"/>
    <lineage>
        <taxon>Bacteria</taxon>
        <taxon>Bacillati</taxon>
        <taxon>Bacillota</taxon>
        <taxon>Bacilli</taxon>
        <taxon>Bacillales</taxon>
        <taxon>Caryophanaceae</taxon>
        <taxon>Jeotgalibacillus</taxon>
    </lineage>
</organism>
<dbReference type="InterPro" id="IPR003607">
    <property type="entry name" value="HD/PDEase_dom"/>
</dbReference>
<dbReference type="InterPro" id="IPR052020">
    <property type="entry name" value="Cyclic_di-GMP/3'3'-cGAMP_PDE"/>
</dbReference>
<dbReference type="OrthoDB" id="9759601at2"/>
<feature type="domain" description="HD" evidence="1">
    <location>
        <begin position="199"/>
        <end position="323"/>
    </location>
</feature>
<dbReference type="BioCyc" id="JESP1508404:G14D9-9863-MONOMER"/>
<reference evidence="3 4" key="1">
    <citation type="submission" date="2014-08" db="EMBL/GenBank/DDBJ databases">
        <title>Complete genome of a marine bacteria Jeotgalibacillus malaysiensis.</title>
        <authorList>
            <person name="Yaakop A.S."/>
            <person name="Chan K.-G."/>
            <person name="Goh K.M."/>
        </authorList>
    </citation>
    <scope>NUCLEOTIDE SEQUENCE [LARGE SCALE GENOMIC DNA]</scope>
    <source>
        <strain evidence="3 4">D5</strain>
    </source>
</reference>
<dbReference type="STRING" id="1508404.JMA_06460"/>